<dbReference type="Proteomes" id="UP000244817">
    <property type="component" value="Unassembled WGS sequence"/>
</dbReference>
<evidence type="ECO:0000313" key="8">
    <source>
        <dbReference type="Proteomes" id="UP000244817"/>
    </source>
</evidence>
<sequence>MIPLLLVVSTLCALWYGAVFVHRRDSLTRSVVKTGAVGALTGVSLWAGLPVLLSLALFLGAWGDAALSRRGGRAFLLGLSAFLLGHLAYVPLLLETGAGVAVLWQAPWRAGLLALMCLLAGALLRCGLTDLGRMRGPVWLYSGVILLMGGAALTLPVIWPATLGLIGALAFIASDALLGLELFGPPRGPRVTWWRATTLWALYWGGQLCLLLSFLLPPPA</sequence>
<evidence type="ECO:0000256" key="2">
    <source>
        <dbReference type="ARBA" id="ARBA00007375"/>
    </source>
</evidence>
<proteinExistence type="inferred from homology"/>
<dbReference type="Pfam" id="PF07947">
    <property type="entry name" value="YhhN"/>
    <property type="match status" value="1"/>
</dbReference>
<gene>
    <name evidence="7" type="ORF">DC363_08580</name>
</gene>
<comment type="caution">
    <text evidence="7">The sequence shown here is derived from an EMBL/GenBank/DDBJ whole genome shotgun (WGS) entry which is preliminary data.</text>
</comment>
<accession>A0A2T7FWN8</accession>
<dbReference type="InterPro" id="IPR012506">
    <property type="entry name" value="TMEM86B-like"/>
</dbReference>
<comment type="subcellular location">
    <subcellularLocation>
        <location evidence="1">Membrane</location>
        <topology evidence="1">Multi-pass membrane protein</topology>
    </subcellularLocation>
</comment>
<keyword evidence="5 6" id="KW-0472">Membrane</keyword>
<evidence type="ECO:0000256" key="3">
    <source>
        <dbReference type="ARBA" id="ARBA00022692"/>
    </source>
</evidence>
<comment type="similarity">
    <text evidence="2">Belongs to the TMEM86 family.</text>
</comment>
<dbReference type="GO" id="GO:0016020">
    <property type="term" value="C:membrane"/>
    <property type="evidence" value="ECO:0007669"/>
    <property type="project" value="UniProtKB-SubCell"/>
</dbReference>
<dbReference type="GO" id="GO:0016787">
    <property type="term" value="F:hydrolase activity"/>
    <property type="evidence" value="ECO:0007669"/>
    <property type="project" value="TreeGrafter"/>
</dbReference>
<dbReference type="AlphaFoldDB" id="A0A2T7FWN8"/>
<name>A0A2T7FWN8_9RHOB</name>
<dbReference type="OrthoDB" id="345840at2"/>
<feature type="transmembrane region" description="Helical" evidence="6">
    <location>
        <begin position="39"/>
        <end position="62"/>
    </location>
</feature>
<dbReference type="PANTHER" id="PTHR31885">
    <property type="entry name" value="GH04784P"/>
    <property type="match status" value="1"/>
</dbReference>
<feature type="transmembrane region" description="Helical" evidence="6">
    <location>
        <begin position="165"/>
        <end position="184"/>
    </location>
</feature>
<dbReference type="EMBL" id="QCYG01000005">
    <property type="protein sequence ID" value="PVA06581.1"/>
    <property type="molecule type" value="Genomic_DNA"/>
</dbReference>
<keyword evidence="4 6" id="KW-1133">Transmembrane helix</keyword>
<dbReference type="PANTHER" id="PTHR31885:SF6">
    <property type="entry name" value="GH04784P"/>
    <property type="match status" value="1"/>
</dbReference>
<evidence type="ECO:0000256" key="5">
    <source>
        <dbReference type="ARBA" id="ARBA00023136"/>
    </source>
</evidence>
<keyword evidence="3 6" id="KW-0812">Transmembrane</keyword>
<organism evidence="7 8">
    <name type="scientific">Thalassorhabdomicrobium marinisediminis</name>
    <dbReference type="NCBI Taxonomy" id="2170577"/>
    <lineage>
        <taxon>Bacteria</taxon>
        <taxon>Pseudomonadati</taxon>
        <taxon>Pseudomonadota</taxon>
        <taxon>Alphaproteobacteria</taxon>
        <taxon>Rhodobacterales</taxon>
        <taxon>Paracoccaceae</taxon>
        <taxon>Thalassorhabdomicrobium</taxon>
    </lineage>
</organism>
<feature type="transmembrane region" description="Helical" evidence="6">
    <location>
        <begin position="106"/>
        <end position="126"/>
    </location>
</feature>
<protein>
    <submittedName>
        <fullName evidence="7">Lysoplasmalogenase</fullName>
    </submittedName>
</protein>
<evidence type="ECO:0000256" key="6">
    <source>
        <dbReference type="SAM" id="Phobius"/>
    </source>
</evidence>
<feature type="transmembrane region" description="Helical" evidence="6">
    <location>
        <begin position="74"/>
        <end position="94"/>
    </location>
</feature>
<keyword evidence="8" id="KW-1185">Reference proteome</keyword>
<evidence type="ECO:0000256" key="4">
    <source>
        <dbReference type="ARBA" id="ARBA00022989"/>
    </source>
</evidence>
<feature type="transmembrane region" description="Helical" evidence="6">
    <location>
        <begin position="196"/>
        <end position="216"/>
    </location>
</feature>
<dbReference type="RefSeq" id="WP_108640742.1">
    <property type="nucleotide sequence ID" value="NZ_QCYG01000005.1"/>
</dbReference>
<evidence type="ECO:0000313" key="7">
    <source>
        <dbReference type="EMBL" id="PVA06581.1"/>
    </source>
</evidence>
<reference evidence="7 8" key="1">
    <citation type="submission" date="2018-04" db="EMBL/GenBank/DDBJ databases">
        <title>Pelagivirga bohaiensis gen. nov., sp. nov., a bacterium isolated from the Bohai Sea.</title>
        <authorList>
            <person name="Ji X."/>
        </authorList>
    </citation>
    <scope>NUCLEOTIDE SEQUENCE [LARGE SCALE GENOMIC DNA]</scope>
    <source>
        <strain evidence="7 8">BH-SD16</strain>
    </source>
</reference>
<feature type="transmembrane region" description="Helical" evidence="6">
    <location>
        <begin position="138"/>
        <end position="159"/>
    </location>
</feature>
<evidence type="ECO:0000256" key="1">
    <source>
        <dbReference type="ARBA" id="ARBA00004141"/>
    </source>
</evidence>